<reference evidence="3" key="1">
    <citation type="submission" date="2015-09" db="EMBL/GenBank/DDBJ databases">
        <authorList>
            <consortium name="Pathogen Informatics"/>
        </authorList>
    </citation>
    <scope>NUCLEOTIDE SEQUENCE [LARGE SCALE GENOMIC DNA]</scope>
    <source>
        <strain evidence="3">Lake Konstanz</strain>
    </source>
</reference>
<gene>
    <name evidence="2" type="ORF">BSAL_24845</name>
</gene>
<keyword evidence="3" id="KW-1185">Reference proteome</keyword>
<dbReference type="PANTHER" id="PTHR39671">
    <property type="entry name" value="COMPLEX PROTEIN NUCLEASE, PUTATIVE KREPB1-RELATED-RELATED"/>
    <property type="match status" value="1"/>
</dbReference>
<dbReference type="EMBL" id="CYKH01001789">
    <property type="protein sequence ID" value="CUG90070.1"/>
    <property type="molecule type" value="Genomic_DNA"/>
</dbReference>
<evidence type="ECO:0000313" key="3">
    <source>
        <dbReference type="Proteomes" id="UP000051952"/>
    </source>
</evidence>
<feature type="compositionally biased region" description="Low complexity" evidence="1">
    <location>
        <begin position="515"/>
        <end position="536"/>
    </location>
</feature>
<accession>A0A0S4JEQ5</accession>
<dbReference type="OrthoDB" id="245613at2759"/>
<proteinExistence type="predicted"/>
<dbReference type="Proteomes" id="UP000051952">
    <property type="component" value="Unassembled WGS sequence"/>
</dbReference>
<dbReference type="PANTHER" id="PTHR39671:SF2">
    <property type="entry name" value="COMPLEX PROTEIN NUCLEASE, PUTATIVE KREPB1-RELATED"/>
    <property type="match status" value="1"/>
</dbReference>
<feature type="region of interest" description="Disordered" evidence="1">
    <location>
        <begin position="46"/>
        <end position="76"/>
    </location>
</feature>
<sequence>MAMPARHFITPLAIVASRVRAPSSQPLLPVIGLMFLSRTIVHRQRFQATQRRRGGGGGDNNGGCSSDAPGAIQGPVPTNFPTLTFGSGTSLLPAGEEGGVGHGGTMRTLKASDAEDFYFKGQQSLVTEDVSPAQMHHQYHNNNGRAPPSGQQQTYFCRLCQEDVVPPFTPRAHILASSRTTHTNHSCRETVLDTLAVVLARGYSIDKMALTWARLLFHHPRDAFPRIGALSDPTWSLAKRGEKLLELLKLLTDVGVIDIAYAAIAPEDPAQQSAAHRRRIAMERTECIGDNSWGHHMSHRMITLFPDRQFLFSQFASRFREALQLGLADDSPLLGVDDDELYFRDPYFNLTTTPSYNNAVVSSAAVGAATIAPTEGSGAEGGGGSDSSIHGDRPLAAAAAAWSIVGVFPRLQDGPTIVHDPTSSTLGGSTQTSSCFDASRLVPSTVKPPVAGVVTEKNLYPGRFLFTALMQHSAAAKAKKNVLIQETAATEGDASAAAAPVDKIVNDVVTDPGHTSDTTAAAVAAPTASSPTEPASGVDSGSSNNAASINDGISSTETILEQLVQQWQQRCSTESDCFPVLMTGLRLHVTPPQQSSQSNVYSEE</sequence>
<name>A0A0S4JEQ5_BODSA</name>
<protein>
    <submittedName>
        <fullName evidence="2">RNA-editing complex protein nuclease krepb1, putative</fullName>
    </submittedName>
</protein>
<evidence type="ECO:0000313" key="2">
    <source>
        <dbReference type="EMBL" id="CUG90070.1"/>
    </source>
</evidence>
<organism evidence="2 3">
    <name type="scientific">Bodo saltans</name>
    <name type="common">Flagellated protozoan</name>
    <dbReference type="NCBI Taxonomy" id="75058"/>
    <lineage>
        <taxon>Eukaryota</taxon>
        <taxon>Discoba</taxon>
        <taxon>Euglenozoa</taxon>
        <taxon>Kinetoplastea</taxon>
        <taxon>Metakinetoplastina</taxon>
        <taxon>Eubodonida</taxon>
        <taxon>Bodonidae</taxon>
        <taxon>Bodo</taxon>
    </lineage>
</organism>
<evidence type="ECO:0000256" key="1">
    <source>
        <dbReference type="SAM" id="MobiDB-lite"/>
    </source>
</evidence>
<feature type="region of interest" description="Disordered" evidence="1">
    <location>
        <begin position="509"/>
        <end position="550"/>
    </location>
</feature>
<dbReference type="VEuPathDB" id="TriTrypDB:BSAL_24845"/>
<dbReference type="AlphaFoldDB" id="A0A0S4JEQ5"/>
<feature type="compositionally biased region" description="Polar residues" evidence="1">
    <location>
        <begin position="539"/>
        <end position="550"/>
    </location>
</feature>